<evidence type="ECO:0000313" key="2">
    <source>
        <dbReference type="EMBL" id="MBP2026137.1"/>
    </source>
</evidence>
<feature type="domain" description="N-acetyltransferase" evidence="1">
    <location>
        <begin position="12"/>
        <end position="177"/>
    </location>
</feature>
<gene>
    <name evidence="2" type="ORF">J2Z71_001695</name>
</gene>
<reference evidence="2 3" key="1">
    <citation type="submission" date="2021-03" db="EMBL/GenBank/DDBJ databases">
        <title>Genomic Encyclopedia of Type Strains, Phase IV (KMG-IV): sequencing the most valuable type-strain genomes for metagenomic binning, comparative biology and taxonomic classification.</title>
        <authorList>
            <person name="Goeker M."/>
        </authorList>
    </citation>
    <scope>NUCLEOTIDE SEQUENCE [LARGE SCALE GENOMIC DNA]</scope>
    <source>
        <strain evidence="2 3">DSM 27563</strain>
    </source>
</reference>
<organism evidence="2 3">
    <name type="scientific">Peptoniphilus stercorisuis</name>
    <dbReference type="NCBI Taxonomy" id="1436965"/>
    <lineage>
        <taxon>Bacteria</taxon>
        <taxon>Bacillati</taxon>
        <taxon>Bacillota</taxon>
        <taxon>Tissierellia</taxon>
        <taxon>Tissierellales</taxon>
        <taxon>Peptoniphilaceae</taxon>
        <taxon>Peptoniphilus</taxon>
    </lineage>
</organism>
<name>A0ABS4KEE6_9FIRM</name>
<accession>A0ABS4KEE6</accession>
<dbReference type="Gene3D" id="3.40.630.30">
    <property type="match status" value="1"/>
</dbReference>
<dbReference type="RefSeq" id="WP_210062116.1">
    <property type="nucleotide sequence ID" value="NZ_JAGGLJ010000023.1"/>
</dbReference>
<evidence type="ECO:0000313" key="3">
    <source>
        <dbReference type="Proteomes" id="UP001519306"/>
    </source>
</evidence>
<keyword evidence="3" id="KW-1185">Reference proteome</keyword>
<dbReference type="PANTHER" id="PTHR43415">
    <property type="entry name" value="SPERMIDINE N(1)-ACETYLTRANSFERASE"/>
    <property type="match status" value="1"/>
</dbReference>
<dbReference type="Pfam" id="PF13302">
    <property type="entry name" value="Acetyltransf_3"/>
    <property type="match status" value="1"/>
</dbReference>
<comment type="caution">
    <text evidence="2">The sequence shown here is derived from an EMBL/GenBank/DDBJ whole genome shotgun (WGS) entry which is preliminary data.</text>
</comment>
<dbReference type="PANTHER" id="PTHR43415:SF3">
    <property type="entry name" value="GNAT-FAMILY ACETYLTRANSFERASE"/>
    <property type="match status" value="1"/>
</dbReference>
<dbReference type="InterPro" id="IPR016181">
    <property type="entry name" value="Acyl_CoA_acyltransferase"/>
</dbReference>
<dbReference type="PROSITE" id="PS51186">
    <property type="entry name" value="GNAT"/>
    <property type="match status" value="1"/>
</dbReference>
<protein>
    <submittedName>
        <fullName evidence="2">RimJ/RimL family protein N-acetyltransferase</fullName>
    </submittedName>
</protein>
<dbReference type="SUPFAM" id="SSF55729">
    <property type="entry name" value="Acyl-CoA N-acyltransferases (Nat)"/>
    <property type="match status" value="1"/>
</dbReference>
<proteinExistence type="predicted"/>
<evidence type="ECO:0000259" key="1">
    <source>
        <dbReference type="PROSITE" id="PS51186"/>
    </source>
</evidence>
<sequence>MNYEIINLKNNYILRKMQIDDLDNYYNNNFNPLDEDISIFTGCKDSFSYEEIKNYFYNCLNNPNRVDFFIINPANNIIGESVLNEIDYKNKSANFRIAIFKKNERNKKIGSLVIEETIKYGFLNLNLDKITLDVFSFNKRAKKSYEKAGFKIESIMKNDISLNGVFYDDISMYITKDMWIYNNKNNI</sequence>
<dbReference type="InterPro" id="IPR000182">
    <property type="entry name" value="GNAT_dom"/>
</dbReference>
<dbReference type="EMBL" id="JAGGLJ010000023">
    <property type="protein sequence ID" value="MBP2026137.1"/>
    <property type="molecule type" value="Genomic_DNA"/>
</dbReference>
<dbReference type="Proteomes" id="UP001519306">
    <property type="component" value="Unassembled WGS sequence"/>
</dbReference>